<reference evidence="2" key="2">
    <citation type="submission" date="2025-08" db="UniProtKB">
        <authorList>
            <consortium name="Ensembl"/>
        </authorList>
    </citation>
    <scope>IDENTIFICATION</scope>
    <source>
        <strain evidence="2">Thoroughbred</strain>
    </source>
</reference>
<dbReference type="Ensembl" id="ENSECAT00000020049.4">
    <property type="protein sequence ID" value="ENSECAP00000016443.3"/>
    <property type="gene ID" value="ENSECAG00000018788.4"/>
</dbReference>
<evidence type="ECO:0000256" key="1">
    <source>
        <dbReference type="SAM" id="MobiDB-lite"/>
    </source>
</evidence>
<dbReference type="STRING" id="9796.ENSECAP00000016443"/>
<organism evidence="2 3">
    <name type="scientific">Equus caballus</name>
    <name type="common">Horse</name>
    <dbReference type="NCBI Taxonomy" id="9796"/>
    <lineage>
        <taxon>Eukaryota</taxon>
        <taxon>Metazoa</taxon>
        <taxon>Chordata</taxon>
        <taxon>Craniata</taxon>
        <taxon>Vertebrata</taxon>
        <taxon>Euteleostomi</taxon>
        <taxon>Mammalia</taxon>
        <taxon>Eutheria</taxon>
        <taxon>Laurasiatheria</taxon>
        <taxon>Perissodactyla</taxon>
        <taxon>Equidae</taxon>
        <taxon>Equus</taxon>
    </lineage>
</organism>
<dbReference type="AlphaFoldDB" id="F7A4N8"/>
<accession>F7A4N8</accession>
<dbReference type="VGNC" id="VGNC:16932">
    <property type="gene designation" value="CTDSP2"/>
</dbReference>
<feature type="compositionally biased region" description="Low complexity" evidence="1">
    <location>
        <begin position="119"/>
        <end position="135"/>
    </location>
</feature>
<dbReference type="Bgee" id="ENSECAG00000018788">
    <property type="expression patterns" value="Expressed in synovial membrane of synovial joint and 23 other cell types or tissues"/>
</dbReference>
<evidence type="ECO:0000313" key="2">
    <source>
        <dbReference type="Ensembl" id="ENSECAP00000016443.3"/>
    </source>
</evidence>
<gene>
    <name evidence="2 4" type="primary">CTDSP2</name>
</gene>
<sequence length="174" mass="19012">MEHGSIITQARREDALVLTKQGLVSKSSPKKPRGRNIFKALFCCFRAQHVGQSSPSTELSTYKEEANTIAKSDLLQCLQYQFYQGIRFWGTARVHPTAALASISMSRALHRPQGRRGRGASTVSSFSTSWPSSGASLGCSLSSRLLDKPRSSQSSAGGLLGLSWWQISAACLWF</sequence>
<feature type="region of interest" description="Disordered" evidence="1">
    <location>
        <begin position="111"/>
        <end position="135"/>
    </location>
</feature>
<protein>
    <submittedName>
        <fullName evidence="2">CTD small phosphatase 2</fullName>
    </submittedName>
</protein>
<dbReference type="HOGENOM" id="CLU_020262_4_0_1"/>
<reference evidence="2" key="3">
    <citation type="submission" date="2025-09" db="UniProtKB">
        <authorList>
            <consortium name="Ensembl"/>
        </authorList>
    </citation>
    <scope>IDENTIFICATION</scope>
    <source>
        <strain evidence="2">Thoroughbred</strain>
    </source>
</reference>
<name>F7A4N8_HORSE</name>
<dbReference type="PaxDb" id="9796-ENSECAP00000016443"/>
<dbReference type="GeneTree" id="ENSGT01040000240451"/>
<dbReference type="InParanoid" id="F7A4N8"/>
<dbReference type="FunCoup" id="F7A4N8">
    <property type="interactions" value="1186"/>
</dbReference>
<evidence type="ECO:0000313" key="4">
    <source>
        <dbReference type="VGNC" id="VGNC:16932"/>
    </source>
</evidence>
<evidence type="ECO:0000313" key="3">
    <source>
        <dbReference type="Proteomes" id="UP000002281"/>
    </source>
</evidence>
<dbReference type="Proteomes" id="UP000002281">
    <property type="component" value="Chromosome 6"/>
</dbReference>
<proteinExistence type="predicted"/>
<reference evidence="2 3" key="1">
    <citation type="journal article" date="2009" name="Science">
        <title>Genome sequence, comparative analysis, and population genetics of the domestic horse.</title>
        <authorList>
            <consortium name="Broad Institute Genome Sequencing Platform"/>
            <consortium name="Broad Institute Whole Genome Assembly Team"/>
            <person name="Wade C.M."/>
            <person name="Giulotto E."/>
            <person name="Sigurdsson S."/>
            <person name="Zoli M."/>
            <person name="Gnerre S."/>
            <person name="Imsland F."/>
            <person name="Lear T.L."/>
            <person name="Adelson D.L."/>
            <person name="Bailey E."/>
            <person name="Bellone R.R."/>
            <person name="Bloecker H."/>
            <person name="Distl O."/>
            <person name="Edgar R.C."/>
            <person name="Garber M."/>
            <person name="Leeb T."/>
            <person name="Mauceli E."/>
            <person name="MacLeod J.N."/>
            <person name="Penedo M.C.T."/>
            <person name="Raison J.M."/>
            <person name="Sharpe T."/>
            <person name="Vogel J."/>
            <person name="Andersson L."/>
            <person name="Antczak D.F."/>
            <person name="Biagi T."/>
            <person name="Binns M.M."/>
            <person name="Chowdhary B.P."/>
            <person name="Coleman S.J."/>
            <person name="Della Valle G."/>
            <person name="Fryc S."/>
            <person name="Guerin G."/>
            <person name="Hasegawa T."/>
            <person name="Hill E.W."/>
            <person name="Jurka J."/>
            <person name="Kiialainen A."/>
            <person name="Lindgren G."/>
            <person name="Liu J."/>
            <person name="Magnani E."/>
            <person name="Mickelson J.R."/>
            <person name="Murray J."/>
            <person name="Nergadze S.G."/>
            <person name="Onofrio R."/>
            <person name="Pedroni S."/>
            <person name="Piras M.F."/>
            <person name="Raudsepp T."/>
            <person name="Rocchi M."/>
            <person name="Roeed K.H."/>
            <person name="Ryder O.A."/>
            <person name="Searle S."/>
            <person name="Skow L."/>
            <person name="Swinburne J.E."/>
            <person name="Syvaenen A.C."/>
            <person name="Tozaki T."/>
            <person name="Valberg S.J."/>
            <person name="Vaudin M."/>
            <person name="White J.R."/>
            <person name="Zody M.C."/>
            <person name="Lander E.S."/>
            <person name="Lindblad-Toh K."/>
        </authorList>
    </citation>
    <scope>NUCLEOTIDE SEQUENCE [LARGE SCALE GENOMIC DNA]</scope>
    <source>
        <strain evidence="2 3">Thoroughbred</strain>
    </source>
</reference>
<keyword evidence="3" id="KW-1185">Reference proteome</keyword>